<evidence type="ECO:0000313" key="2">
    <source>
        <dbReference type="EMBL" id="MBB4763190.1"/>
    </source>
</evidence>
<proteinExistence type="predicted"/>
<evidence type="ECO:0000313" key="3">
    <source>
        <dbReference type="Proteomes" id="UP000578112"/>
    </source>
</evidence>
<reference evidence="2 3" key="1">
    <citation type="submission" date="2020-08" db="EMBL/GenBank/DDBJ databases">
        <title>Sequencing the genomes of 1000 actinobacteria strains.</title>
        <authorList>
            <person name="Klenk H.-P."/>
        </authorList>
    </citation>
    <scope>NUCLEOTIDE SEQUENCE [LARGE SCALE GENOMIC DNA]</scope>
    <source>
        <strain evidence="2 3">DSM 43149</strain>
    </source>
</reference>
<evidence type="ECO:0000256" key="1">
    <source>
        <dbReference type="SAM" id="SignalP"/>
    </source>
</evidence>
<feature type="chain" id="PRO_5031072332" description="Peptidase M6 immune inhibitor A" evidence="1">
    <location>
        <begin position="25"/>
        <end position="699"/>
    </location>
</feature>
<dbReference type="AlphaFoldDB" id="A0A7W7MR23"/>
<keyword evidence="1" id="KW-0732">Signal</keyword>
<sequence>MRASPLRFAAVALLVLPLLPVASAADAARAAPVYPPSDDIREPARKQFDVSKLGAGREGAPQRARTAAGTPALGTVRKWVGLDEVDGDVYRKDYTLRGVGRHIEVWVAEDVAFPAGDCRPASSTEVTDAQIGGLIREFDETIWPRETAAFSTPKQRDGTKATLTDGDFTGDGARTVTLLDNVRDDNYYDFPKAQTYIAGFFSAQVNDLVDRNVMTIDVYDWKHRSGANPPNEPTGDLCTSRPARPRMYEATFAHEWQHLLQQYTDPDEELWVNEGLSDYAQTLVGYVDGTATVHHAGMDAHLACFQGFGDVRTRYNTNPRPCGGPQNSLNLWDEGEPIDVLADYGNSYQFMLYLRDRFGAAALSRLHRDGADHGLAGVAAALGDDVNLYQVLHDFQTMTLVDKVVGDSPDGVMVGVPRRRVIAASLRSTVNLAEPAAYDDPGAAPNGADYVRLRNAVGRPLSGSQLRSVRFSGARTLPVQGLKWTVRDGALFSGDAADLDVAAVAAASVPAADPVLRVRQKYSAESGYDYGYVTVSVDGGRTYTAVAGDKTVAGPLGPAITGESDGFAENTYNLSAYAGKRVLIGFRYVSDSSVNKGGWLIDRVRLGGATVTDGATLDGLRSPTQIVPQRVHAWNVRLVGLDERGHRARQVPLAQFAALRAYRKVVAIVSYDEPTGMIKQYAPYTLTVNGVVQPGGGVS</sequence>
<feature type="signal peptide" evidence="1">
    <location>
        <begin position="1"/>
        <end position="24"/>
    </location>
</feature>
<organism evidence="2 3">
    <name type="scientific">Actinoplanes digitatis</name>
    <dbReference type="NCBI Taxonomy" id="1868"/>
    <lineage>
        <taxon>Bacteria</taxon>
        <taxon>Bacillati</taxon>
        <taxon>Actinomycetota</taxon>
        <taxon>Actinomycetes</taxon>
        <taxon>Micromonosporales</taxon>
        <taxon>Micromonosporaceae</taxon>
        <taxon>Actinoplanes</taxon>
    </lineage>
</organism>
<dbReference type="EMBL" id="JACHNH010000001">
    <property type="protein sequence ID" value="MBB4763190.1"/>
    <property type="molecule type" value="Genomic_DNA"/>
</dbReference>
<dbReference type="Proteomes" id="UP000578112">
    <property type="component" value="Unassembled WGS sequence"/>
</dbReference>
<dbReference type="RefSeq" id="WP_239087230.1">
    <property type="nucleotide sequence ID" value="NZ_BOMK01000010.1"/>
</dbReference>
<gene>
    <name evidence="2" type="ORF">BJ971_003746</name>
</gene>
<protein>
    <recommendedName>
        <fullName evidence="4">Peptidase M6 immune inhibitor A</fullName>
    </recommendedName>
</protein>
<comment type="caution">
    <text evidence="2">The sequence shown here is derived from an EMBL/GenBank/DDBJ whole genome shotgun (WGS) entry which is preliminary data.</text>
</comment>
<name>A0A7W7MR23_9ACTN</name>
<evidence type="ECO:0008006" key="4">
    <source>
        <dbReference type="Google" id="ProtNLM"/>
    </source>
</evidence>
<dbReference type="Pfam" id="PF20773">
    <property type="entry name" value="InhA-like_MAM"/>
    <property type="match status" value="1"/>
</dbReference>
<keyword evidence="3" id="KW-1185">Reference proteome</keyword>
<accession>A0A7W7MR23</accession>